<gene>
    <name evidence="7" type="ORF">PG999_007341</name>
</gene>
<dbReference type="Pfam" id="PF13520">
    <property type="entry name" value="AA_permease_2"/>
    <property type="match status" value="1"/>
</dbReference>
<accession>A0AAW0QY11</accession>
<feature type="transmembrane region" description="Helical" evidence="6">
    <location>
        <begin position="449"/>
        <end position="471"/>
    </location>
</feature>
<feature type="transmembrane region" description="Helical" evidence="6">
    <location>
        <begin position="385"/>
        <end position="405"/>
    </location>
</feature>
<feature type="transmembrane region" description="Helical" evidence="6">
    <location>
        <begin position="477"/>
        <end position="502"/>
    </location>
</feature>
<feature type="transmembrane region" description="Helical" evidence="6">
    <location>
        <begin position="80"/>
        <end position="102"/>
    </location>
</feature>
<feature type="transmembrane region" description="Helical" evidence="6">
    <location>
        <begin position="280"/>
        <end position="302"/>
    </location>
</feature>
<dbReference type="EMBL" id="JAQQWP010000006">
    <property type="protein sequence ID" value="KAK8115272.1"/>
    <property type="molecule type" value="Genomic_DNA"/>
</dbReference>
<evidence type="ECO:0000256" key="3">
    <source>
        <dbReference type="ARBA" id="ARBA00022692"/>
    </source>
</evidence>
<keyword evidence="3 6" id="KW-0812">Transmembrane</keyword>
<keyword evidence="5 6" id="KW-0472">Membrane</keyword>
<organism evidence="7 8">
    <name type="scientific">Apiospora kogelbergensis</name>
    <dbReference type="NCBI Taxonomy" id="1337665"/>
    <lineage>
        <taxon>Eukaryota</taxon>
        <taxon>Fungi</taxon>
        <taxon>Dikarya</taxon>
        <taxon>Ascomycota</taxon>
        <taxon>Pezizomycotina</taxon>
        <taxon>Sordariomycetes</taxon>
        <taxon>Xylariomycetidae</taxon>
        <taxon>Amphisphaeriales</taxon>
        <taxon>Apiosporaceae</taxon>
        <taxon>Apiospora</taxon>
    </lineage>
</organism>
<comment type="subcellular location">
    <subcellularLocation>
        <location evidence="1">Membrane</location>
        <topology evidence="1">Multi-pass membrane protein</topology>
    </subcellularLocation>
</comment>
<evidence type="ECO:0000313" key="7">
    <source>
        <dbReference type="EMBL" id="KAK8115272.1"/>
    </source>
</evidence>
<dbReference type="GO" id="GO:0016020">
    <property type="term" value="C:membrane"/>
    <property type="evidence" value="ECO:0007669"/>
    <property type="project" value="UniProtKB-SubCell"/>
</dbReference>
<evidence type="ECO:0000256" key="2">
    <source>
        <dbReference type="ARBA" id="ARBA00022448"/>
    </source>
</evidence>
<dbReference type="Gene3D" id="1.20.1740.10">
    <property type="entry name" value="Amino acid/polyamine transporter I"/>
    <property type="match status" value="1"/>
</dbReference>
<proteinExistence type="predicted"/>
<evidence type="ECO:0000256" key="1">
    <source>
        <dbReference type="ARBA" id="ARBA00004141"/>
    </source>
</evidence>
<feature type="transmembrane region" description="Helical" evidence="6">
    <location>
        <begin position="123"/>
        <end position="141"/>
    </location>
</feature>
<feature type="transmembrane region" description="Helical" evidence="6">
    <location>
        <begin position="175"/>
        <end position="194"/>
    </location>
</feature>
<evidence type="ECO:0000256" key="4">
    <source>
        <dbReference type="ARBA" id="ARBA00022989"/>
    </source>
</evidence>
<dbReference type="PANTHER" id="PTHR45649:SF20">
    <property type="entry name" value="TRANSPORTER, PUTATIVE (EUROFUNG)-RELATED"/>
    <property type="match status" value="1"/>
</dbReference>
<feature type="transmembrane region" description="Helical" evidence="6">
    <location>
        <begin position="411"/>
        <end position="428"/>
    </location>
</feature>
<reference evidence="7 8" key="1">
    <citation type="submission" date="2023-01" db="EMBL/GenBank/DDBJ databases">
        <title>Analysis of 21 Apiospora genomes using comparative genomics revels a genus with tremendous synthesis potential of carbohydrate active enzymes and secondary metabolites.</title>
        <authorList>
            <person name="Sorensen T."/>
        </authorList>
    </citation>
    <scope>NUCLEOTIDE SEQUENCE [LARGE SCALE GENOMIC DNA]</scope>
    <source>
        <strain evidence="7 8">CBS 117206</strain>
    </source>
</reference>
<dbReference type="AlphaFoldDB" id="A0AAW0QY11"/>
<dbReference type="PANTHER" id="PTHR45649">
    <property type="entry name" value="AMINO-ACID PERMEASE BAT1"/>
    <property type="match status" value="1"/>
</dbReference>
<evidence type="ECO:0008006" key="9">
    <source>
        <dbReference type="Google" id="ProtNLM"/>
    </source>
</evidence>
<dbReference type="GO" id="GO:0022857">
    <property type="term" value="F:transmembrane transporter activity"/>
    <property type="evidence" value="ECO:0007669"/>
    <property type="project" value="InterPro"/>
</dbReference>
<name>A0AAW0QY11_9PEZI</name>
<keyword evidence="8" id="KW-1185">Reference proteome</keyword>
<feature type="transmembrane region" description="Helical" evidence="6">
    <location>
        <begin position="331"/>
        <end position="349"/>
    </location>
</feature>
<dbReference type="InterPro" id="IPR002293">
    <property type="entry name" value="AA/rel_permease1"/>
</dbReference>
<feature type="transmembrane region" description="Helical" evidence="6">
    <location>
        <begin position="200"/>
        <end position="221"/>
    </location>
</feature>
<dbReference type="Proteomes" id="UP001392437">
    <property type="component" value="Unassembled WGS sequence"/>
</dbReference>
<sequence>MPDSTTSKNGGVVNTTASVEKHQHMNADELRLAQMGHTQELKRHFTILSLIGLASTTTISWTGLGLGIVTEINAGGPGAIIYGFVLVTFLQGFLGASLGEFVSSYPTEGGMYHWIAAVAPKRMMAFLSFVTGWFTCFGWIFTTASTNLIYAQTLAALIALYHADLELQTWQTFIIYQGLNIATACVVMFGNRIIPALNKFSLFYLQLGWLAVLVTVVACAPTHQSPEFVFKTWVNNTGWENQVICFITGLVNPLYSLGGLDGVTHITEEMPNVTLPQRPLAIAITLTIAFCTGLTYLIALMFSVQDYAALASTSTGLPLAELFRQVTRSSGGAFGLTFILFVALGPCVVSSQLSTSRVLWAFARDDAVPFSRFVAKVSPRFGVPLNAQLAVAAVVAALGCLYLGSSTAFNSMLGAAVTINNIAYLIPIGTNMLTGRAHMHKGHFHMGGALGWVVNGVTVGWLLFAIVFFSFPYTMPVVAASMNYTCVVVGALPVIILGWWFVARNDYKRKISTHKEH</sequence>
<evidence type="ECO:0000256" key="6">
    <source>
        <dbReference type="SAM" id="Phobius"/>
    </source>
</evidence>
<protein>
    <recommendedName>
        <fullName evidence="9">Choline transport protein</fullName>
    </recommendedName>
</protein>
<dbReference type="PIRSF" id="PIRSF006060">
    <property type="entry name" value="AA_transporter"/>
    <property type="match status" value="1"/>
</dbReference>
<evidence type="ECO:0000256" key="5">
    <source>
        <dbReference type="ARBA" id="ARBA00023136"/>
    </source>
</evidence>
<feature type="transmembrane region" description="Helical" evidence="6">
    <location>
        <begin position="45"/>
        <end position="68"/>
    </location>
</feature>
<keyword evidence="2" id="KW-0813">Transport</keyword>
<evidence type="ECO:0000313" key="8">
    <source>
        <dbReference type="Proteomes" id="UP001392437"/>
    </source>
</evidence>
<comment type="caution">
    <text evidence="7">The sequence shown here is derived from an EMBL/GenBank/DDBJ whole genome shotgun (WGS) entry which is preliminary data.</text>
</comment>
<keyword evidence="4 6" id="KW-1133">Transmembrane helix</keyword>